<dbReference type="Proteomes" id="UP001204579">
    <property type="component" value="Unassembled WGS sequence"/>
</dbReference>
<keyword evidence="4" id="KW-0238">DNA-binding</keyword>
<dbReference type="GeneID" id="82443849"/>
<keyword evidence="9" id="KW-1185">Reference proteome</keyword>
<dbReference type="Gene3D" id="1.10.10.10">
    <property type="entry name" value="Winged helix-like DNA-binding domain superfamily/Winged helix DNA-binding domain"/>
    <property type="match status" value="1"/>
</dbReference>
<comment type="caution">
    <text evidence="8">The sequence shown here is derived from an EMBL/GenBank/DDBJ whole genome shotgun (WGS) entry which is preliminary data.</text>
</comment>
<comment type="similarity">
    <text evidence="1">Belongs to the sigma-70 factor family. ECF subfamily.</text>
</comment>
<keyword evidence="3" id="KW-0731">Sigma factor</keyword>
<organism evidence="8 9">
    <name type="scientific">Phocaeicola barnesiae</name>
    <dbReference type="NCBI Taxonomy" id="376804"/>
    <lineage>
        <taxon>Bacteria</taxon>
        <taxon>Pseudomonadati</taxon>
        <taxon>Bacteroidota</taxon>
        <taxon>Bacteroidia</taxon>
        <taxon>Bacteroidales</taxon>
        <taxon>Bacteroidaceae</taxon>
        <taxon>Phocaeicola</taxon>
    </lineage>
</organism>
<dbReference type="RefSeq" id="WP_025892628.1">
    <property type="nucleotide sequence ID" value="NZ_JADYTK010000329.1"/>
</dbReference>
<dbReference type="PANTHER" id="PTHR43133:SF8">
    <property type="entry name" value="RNA POLYMERASE SIGMA FACTOR HI_1459-RELATED"/>
    <property type="match status" value="1"/>
</dbReference>
<dbReference type="InterPro" id="IPR013325">
    <property type="entry name" value="RNA_pol_sigma_r2"/>
</dbReference>
<dbReference type="InterPro" id="IPR039425">
    <property type="entry name" value="RNA_pol_sigma-70-like"/>
</dbReference>
<keyword evidence="5" id="KW-0804">Transcription</keyword>
<dbReference type="InterPro" id="IPR036388">
    <property type="entry name" value="WH-like_DNA-bd_sf"/>
</dbReference>
<evidence type="ECO:0000256" key="4">
    <source>
        <dbReference type="ARBA" id="ARBA00023125"/>
    </source>
</evidence>
<evidence type="ECO:0000259" key="7">
    <source>
        <dbReference type="Pfam" id="PF08281"/>
    </source>
</evidence>
<feature type="domain" description="RNA polymerase sigma-70 region 2" evidence="6">
    <location>
        <begin position="23"/>
        <end position="91"/>
    </location>
</feature>
<evidence type="ECO:0000313" key="8">
    <source>
        <dbReference type="EMBL" id="MCR8874222.1"/>
    </source>
</evidence>
<feature type="domain" description="RNA polymerase sigma factor 70 region 4 type 2" evidence="7">
    <location>
        <begin position="121"/>
        <end position="167"/>
    </location>
</feature>
<dbReference type="InterPro" id="IPR007627">
    <property type="entry name" value="RNA_pol_sigma70_r2"/>
</dbReference>
<dbReference type="SUPFAM" id="SSF88946">
    <property type="entry name" value="Sigma2 domain of RNA polymerase sigma factors"/>
    <property type="match status" value="1"/>
</dbReference>
<dbReference type="Gene3D" id="1.10.1740.10">
    <property type="match status" value="1"/>
</dbReference>
<dbReference type="GO" id="GO:0006352">
    <property type="term" value="P:DNA-templated transcription initiation"/>
    <property type="evidence" value="ECO:0007669"/>
    <property type="project" value="InterPro"/>
</dbReference>
<dbReference type="NCBIfam" id="TIGR02937">
    <property type="entry name" value="sigma70-ECF"/>
    <property type="match status" value="1"/>
</dbReference>
<name>A0AAW5N7E9_9BACT</name>
<dbReference type="InterPro" id="IPR013249">
    <property type="entry name" value="RNA_pol_sigma70_r4_t2"/>
</dbReference>
<evidence type="ECO:0000256" key="3">
    <source>
        <dbReference type="ARBA" id="ARBA00023082"/>
    </source>
</evidence>
<evidence type="ECO:0000259" key="6">
    <source>
        <dbReference type="Pfam" id="PF04542"/>
    </source>
</evidence>
<dbReference type="PANTHER" id="PTHR43133">
    <property type="entry name" value="RNA POLYMERASE ECF-TYPE SIGMA FACTO"/>
    <property type="match status" value="1"/>
</dbReference>
<dbReference type="GO" id="GO:0016987">
    <property type="term" value="F:sigma factor activity"/>
    <property type="evidence" value="ECO:0007669"/>
    <property type="project" value="UniProtKB-KW"/>
</dbReference>
<reference evidence="8 9" key="1">
    <citation type="submission" date="2022-08" db="EMBL/GenBank/DDBJ databases">
        <authorList>
            <person name="Zeman M."/>
            <person name="Kubasova T."/>
        </authorList>
    </citation>
    <scope>NUCLEOTIDE SEQUENCE [LARGE SCALE GENOMIC DNA]</scope>
    <source>
        <strain evidence="8 9">ET62</strain>
    </source>
</reference>
<proteinExistence type="inferred from homology"/>
<evidence type="ECO:0000256" key="1">
    <source>
        <dbReference type="ARBA" id="ARBA00010641"/>
    </source>
</evidence>
<dbReference type="AlphaFoldDB" id="A0AAW5N7E9"/>
<dbReference type="Pfam" id="PF08281">
    <property type="entry name" value="Sigma70_r4_2"/>
    <property type="match status" value="1"/>
</dbReference>
<evidence type="ECO:0000256" key="5">
    <source>
        <dbReference type="ARBA" id="ARBA00023163"/>
    </source>
</evidence>
<dbReference type="InterPro" id="IPR014284">
    <property type="entry name" value="RNA_pol_sigma-70_dom"/>
</dbReference>
<protein>
    <submittedName>
        <fullName evidence="8">Sigma-70 family RNA polymerase sigma factor</fullName>
    </submittedName>
</protein>
<dbReference type="GO" id="GO:0003677">
    <property type="term" value="F:DNA binding"/>
    <property type="evidence" value="ECO:0007669"/>
    <property type="project" value="UniProtKB-KW"/>
</dbReference>
<evidence type="ECO:0000313" key="9">
    <source>
        <dbReference type="Proteomes" id="UP001204579"/>
    </source>
</evidence>
<gene>
    <name evidence="8" type="ORF">NW209_09385</name>
</gene>
<accession>A0AAW5N7E9</accession>
<evidence type="ECO:0000256" key="2">
    <source>
        <dbReference type="ARBA" id="ARBA00023015"/>
    </source>
</evidence>
<keyword evidence="2" id="KW-0805">Transcription regulation</keyword>
<dbReference type="EMBL" id="JANRHJ010000009">
    <property type="protein sequence ID" value="MCR8874222.1"/>
    <property type="molecule type" value="Genomic_DNA"/>
</dbReference>
<dbReference type="InterPro" id="IPR013324">
    <property type="entry name" value="RNA_pol_sigma_r3/r4-like"/>
</dbReference>
<dbReference type="SUPFAM" id="SSF88659">
    <property type="entry name" value="Sigma3 and sigma4 domains of RNA polymerase sigma factors"/>
    <property type="match status" value="1"/>
</dbReference>
<dbReference type="Pfam" id="PF04542">
    <property type="entry name" value="Sigma70_r2"/>
    <property type="match status" value="1"/>
</dbReference>
<sequence>MKKKLMRSFLQKNEINVCMVELLKKYGAYIRAKAIRAVSNEAEREELTAGIIIHLYEKLSKMVYTEEGKFEYWLHTVVNHYIISWRRKRAKKLPISDIELERIPSASPSLGETLHRERLYEILWKAVDALEDSQREILLLHFQHGVRLTQIAEMKGIPYNTFYKKFKKTLVTLEHLCIELGLTYDENLWLQSHQP</sequence>